<keyword evidence="6" id="KW-1185">Reference proteome</keyword>
<feature type="region of interest" description="Disordered" evidence="3">
    <location>
        <begin position="503"/>
        <end position="528"/>
    </location>
</feature>
<dbReference type="Gene3D" id="3.40.50.12780">
    <property type="entry name" value="N-terminal domain of ligase-like"/>
    <property type="match status" value="1"/>
</dbReference>
<evidence type="ECO:0000313" key="5">
    <source>
        <dbReference type="EMBL" id="GAA0496844.1"/>
    </source>
</evidence>
<evidence type="ECO:0000256" key="1">
    <source>
        <dbReference type="ARBA" id="ARBA00004924"/>
    </source>
</evidence>
<organism evidence="5 6">
    <name type="scientific">Streptomyces stramineus</name>
    <dbReference type="NCBI Taxonomy" id="173861"/>
    <lineage>
        <taxon>Bacteria</taxon>
        <taxon>Bacillati</taxon>
        <taxon>Actinomycetota</taxon>
        <taxon>Actinomycetes</taxon>
        <taxon>Kitasatosporales</taxon>
        <taxon>Streptomycetaceae</taxon>
        <taxon>Streptomyces</taxon>
    </lineage>
</organism>
<protein>
    <recommendedName>
        <fullName evidence="4">Carrier domain-containing protein</fullName>
    </recommendedName>
</protein>
<evidence type="ECO:0000259" key="4">
    <source>
        <dbReference type="PROSITE" id="PS50075"/>
    </source>
</evidence>
<dbReference type="InterPro" id="IPR029479">
    <property type="entry name" value="Nitroreductase"/>
</dbReference>
<sequence length="841" mass="88729">MSTLLPADQRELVRAMNARTAPVPEDTLTAQLARAAQRYGPAPALLAPGLTLTHAELAARVETAAARLHAAGVAPGDRVALAVEYGWEQFAGALAVLRAGGVCLPVPPGLPRTVRWRSVTDGRASAVLTQSWLAERLDWPPPAPVVAVDGPAAPGLPAAPEPRRTATDAAYRITHPVSHRALATAALEVNRRFGLGPGDRLLALAPPDSPAALYDLSGPLLAGASLVLTRDIDLRDPEALAEELRRHRVTVWNAPPALLDLVLDHLADRGEKLPETLRLILLGGERLDPAHVRRLREAAPHGPTVAHLAPAAGAGPWATCMEVGEPEPAWRSVPLGDPLPNQRVFILSEALRPCPVWVAGRVYYGGVAAETCPGEEEGQETVAHPETGEPLVRSARFARLLPQGLIDVVGDESARITVRDRPLNLQDTEAVLAAHEAVHTAVVVPVGGDSFARVRLRPGARAGTEELTAYLRRKVSPYLMPAAVEIVDAFALTPDGRLDREAVAAAATTAAPAPAAEETPGPPPRDEAGLLDSVTRVTCRVLGLAAVEPDMNLLDAGATSVELVRLATTLEEELGIDTDIEELLHFPSVAVIVSTHLGGLDARPGPAEAAAAPAAAPAALDGIGARQKFKDARHGVRHELDARDGIALAGPAEHHLTARRSHHGFAPEPVDLTALAELLGALREVRHGGEPKYGYPSAGSAYPVQTYLLAHPGRVDGLPAGGYYHHPVHNRLVPVAPGATLPASAHDAVNRTAYEEAAFSLYLVSRTDAITPLYGELAWDFTVFEAGAMTQLLMQTATGTGLGLCPVGSMDPAPLRSAFDLGDRHRFVHALLGGRPRQARP</sequence>
<dbReference type="Pfam" id="PF00550">
    <property type="entry name" value="PP-binding"/>
    <property type="match status" value="1"/>
</dbReference>
<feature type="domain" description="Carrier" evidence="4">
    <location>
        <begin position="525"/>
        <end position="600"/>
    </location>
</feature>
<keyword evidence="2" id="KW-0436">Ligase</keyword>
<evidence type="ECO:0000256" key="3">
    <source>
        <dbReference type="SAM" id="MobiDB-lite"/>
    </source>
</evidence>
<feature type="compositionally biased region" description="Low complexity" evidence="3">
    <location>
        <begin position="503"/>
        <end position="519"/>
    </location>
</feature>
<evidence type="ECO:0000313" key="6">
    <source>
        <dbReference type="Proteomes" id="UP001499895"/>
    </source>
</evidence>
<dbReference type="CDD" id="cd02142">
    <property type="entry name" value="McbC_SagB-like_oxidoreductase"/>
    <property type="match status" value="1"/>
</dbReference>
<dbReference type="Gene3D" id="3.30.300.30">
    <property type="match status" value="1"/>
</dbReference>
<name>A0ABN1BFI2_9ACTN</name>
<dbReference type="PANTHER" id="PTHR45527:SF10">
    <property type="entry name" value="PYOCHELIN SYNTHASE PCHF"/>
    <property type="match status" value="1"/>
</dbReference>
<comment type="caution">
    <text evidence="5">The sequence shown here is derived from an EMBL/GenBank/DDBJ whole genome shotgun (WGS) entry which is preliminary data.</text>
</comment>
<dbReference type="Pfam" id="PF00501">
    <property type="entry name" value="AMP-binding"/>
    <property type="match status" value="2"/>
</dbReference>
<dbReference type="InterPro" id="IPR000873">
    <property type="entry name" value="AMP-dep_synth/lig_dom"/>
</dbReference>
<dbReference type="Gene3D" id="3.40.109.10">
    <property type="entry name" value="NADH Oxidase"/>
    <property type="match status" value="1"/>
</dbReference>
<proteinExistence type="predicted"/>
<dbReference type="SUPFAM" id="SSF55469">
    <property type="entry name" value="FMN-dependent nitroreductase-like"/>
    <property type="match status" value="1"/>
</dbReference>
<evidence type="ECO:0000256" key="2">
    <source>
        <dbReference type="ARBA" id="ARBA00022598"/>
    </source>
</evidence>
<dbReference type="EMBL" id="BAAAHB010000169">
    <property type="protein sequence ID" value="GAA0496844.1"/>
    <property type="molecule type" value="Genomic_DNA"/>
</dbReference>
<dbReference type="Pfam" id="PF00881">
    <property type="entry name" value="Nitroreductase"/>
    <property type="match status" value="1"/>
</dbReference>
<dbReference type="SUPFAM" id="SSF56801">
    <property type="entry name" value="Acetyl-CoA synthetase-like"/>
    <property type="match status" value="1"/>
</dbReference>
<dbReference type="Pfam" id="PF13193">
    <property type="entry name" value="AMP-binding_C"/>
    <property type="match status" value="1"/>
</dbReference>
<dbReference type="PROSITE" id="PS50075">
    <property type="entry name" value="CARRIER"/>
    <property type="match status" value="1"/>
</dbReference>
<dbReference type="InterPro" id="IPR042099">
    <property type="entry name" value="ANL_N_sf"/>
</dbReference>
<dbReference type="InterPro" id="IPR000415">
    <property type="entry name" value="Nitroreductase-like"/>
</dbReference>
<accession>A0ABN1BFI2</accession>
<dbReference type="RefSeq" id="WP_344097941.1">
    <property type="nucleotide sequence ID" value="NZ_BAAAHB010000169.1"/>
</dbReference>
<dbReference type="InterPro" id="IPR025110">
    <property type="entry name" value="AMP-bd_C"/>
</dbReference>
<dbReference type="InterPro" id="IPR009081">
    <property type="entry name" value="PP-bd_ACP"/>
</dbReference>
<dbReference type="InterPro" id="IPR036736">
    <property type="entry name" value="ACP-like_sf"/>
</dbReference>
<reference evidence="5 6" key="1">
    <citation type="journal article" date="2019" name="Int. J. Syst. Evol. Microbiol.">
        <title>The Global Catalogue of Microorganisms (GCM) 10K type strain sequencing project: providing services to taxonomists for standard genome sequencing and annotation.</title>
        <authorList>
            <consortium name="The Broad Institute Genomics Platform"/>
            <consortium name="The Broad Institute Genome Sequencing Center for Infectious Disease"/>
            <person name="Wu L."/>
            <person name="Ma J."/>
        </authorList>
    </citation>
    <scope>NUCLEOTIDE SEQUENCE [LARGE SCALE GENOMIC DNA]</scope>
    <source>
        <strain evidence="5 6">JCM 10649</strain>
    </source>
</reference>
<dbReference type="PANTHER" id="PTHR45527">
    <property type="entry name" value="NONRIBOSOMAL PEPTIDE SYNTHETASE"/>
    <property type="match status" value="1"/>
</dbReference>
<comment type="pathway">
    <text evidence="1">Siderophore biosynthesis.</text>
</comment>
<gene>
    <name evidence="5" type="ORF">GCM10009544_65530</name>
</gene>
<dbReference type="InterPro" id="IPR045851">
    <property type="entry name" value="AMP-bd_C_sf"/>
</dbReference>
<dbReference type="Gene3D" id="1.10.1200.10">
    <property type="entry name" value="ACP-like"/>
    <property type="match status" value="1"/>
</dbReference>
<dbReference type="Proteomes" id="UP001499895">
    <property type="component" value="Unassembled WGS sequence"/>
</dbReference>
<dbReference type="SUPFAM" id="SSF47336">
    <property type="entry name" value="ACP-like"/>
    <property type="match status" value="1"/>
</dbReference>